<dbReference type="Gene3D" id="3.30.230.10">
    <property type="match status" value="1"/>
</dbReference>
<keyword evidence="6 10" id="KW-0418">Kinase</keyword>
<dbReference type="InterPro" id="IPR036554">
    <property type="entry name" value="GHMP_kinase_C_sf"/>
</dbReference>
<evidence type="ECO:0000313" key="14">
    <source>
        <dbReference type="Proteomes" id="UP000195766"/>
    </source>
</evidence>
<protein>
    <recommendedName>
        <fullName evidence="3 10">4-diphosphocytidyl-2-C-methyl-D-erythritol kinase</fullName>
        <shortName evidence="10">CMK</shortName>
        <ecNumber evidence="2 10">2.7.1.148</ecNumber>
    </recommendedName>
    <alternativeName>
        <fullName evidence="9 10">4-(cytidine-5'-diphospho)-2-C-methyl-D-erythritol kinase</fullName>
    </alternativeName>
</protein>
<dbReference type="EMBL" id="FUIE01000079">
    <property type="protein sequence ID" value="SJM68717.1"/>
    <property type="molecule type" value="Genomic_DNA"/>
</dbReference>
<evidence type="ECO:0000256" key="10">
    <source>
        <dbReference type="HAMAP-Rule" id="MF_00061"/>
    </source>
</evidence>
<organism evidence="13 14">
    <name type="scientific">Brevundimonas diminuta 3F5N</name>
    <dbReference type="NCBI Taxonomy" id="1255603"/>
    <lineage>
        <taxon>Bacteria</taxon>
        <taxon>Pseudomonadati</taxon>
        <taxon>Pseudomonadota</taxon>
        <taxon>Alphaproteobacteria</taxon>
        <taxon>Caulobacterales</taxon>
        <taxon>Caulobacteraceae</taxon>
        <taxon>Brevundimonas</taxon>
    </lineage>
</organism>
<evidence type="ECO:0000256" key="6">
    <source>
        <dbReference type="ARBA" id="ARBA00022777"/>
    </source>
</evidence>
<dbReference type="InterPro" id="IPR014721">
    <property type="entry name" value="Ribsml_uS5_D2-typ_fold_subgr"/>
</dbReference>
<dbReference type="PIRSF" id="PIRSF010376">
    <property type="entry name" value="IspE"/>
    <property type="match status" value="1"/>
</dbReference>
<dbReference type="InterPro" id="IPR020568">
    <property type="entry name" value="Ribosomal_Su5_D2-typ_SF"/>
</dbReference>
<dbReference type="Gene3D" id="3.30.70.890">
    <property type="entry name" value="GHMP kinase, C-terminal domain"/>
    <property type="match status" value="1"/>
</dbReference>
<dbReference type="Pfam" id="PF08544">
    <property type="entry name" value="GHMP_kinases_C"/>
    <property type="match status" value="1"/>
</dbReference>
<dbReference type="SUPFAM" id="SSF55060">
    <property type="entry name" value="GHMP Kinase, C-terminal domain"/>
    <property type="match status" value="1"/>
</dbReference>
<evidence type="ECO:0000256" key="2">
    <source>
        <dbReference type="ARBA" id="ARBA00012052"/>
    </source>
</evidence>
<dbReference type="InterPro" id="IPR004424">
    <property type="entry name" value="IspE"/>
</dbReference>
<name>A0A1R4GKG3_BREDI</name>
<keyword evidence="7 10" id="KW-0067">ATP-binding</keyword>
<dbReference type="OrthoDB" id="9809438at2"/>
<dbReference type="GO" id="GO:0016114">
    <property type="term" value="P:terpenoid biosynthetic process"/>
    <property type="evidence" value="ECO:0007669"/>
    <property type="project" value="UniProtKB-UniRule"/>
</dbReference>
<dbReference type="Pfam" id="PF00288">
    <property type="entry name" value="GHMP_kinases_N"/>
    <property type="match status" value="1"/>
</dbReference>
<evidence type="ECO:0000259" key="11">
    <source>
        <dbReference type="Pfam" id="PF00288"/>
    </source>
</evidence>
<reference evidence="13 14" key="1">
    <citation type="submission" date="2017-02" db="EMBL/GenBank/DDBJ databases">
        <authorList>
            <person name="Peterson S.W."/>
        </authorList>
    </citation>
    <scope>NUCLEOTIDE SEQUENCE [LARGE SCALE GENOMIC DNA]</scope>
    <source>
        <strain evidence="13 14">3F5N</strain>
    </source>
</reference>
<evidence type="ECO:0000256" key="9">
    <source>
        <dbReference type="ARBA" id="ARBA00032554"/>
    </source>
</evidence>
<dbReference type="GO" id="GO:0005524">
    <property type="term" value="F:ATP binding"/>
    <property type="evidence" value="ECO:0007669"/>
    <property type="project" value="UniProtKB-UniRule"/>
</dbReference>
<evidence type="ECO:0000259" key="12">
    <source>
        <dbReference type="Pfam" id="PF08544"/>
    </source>
</evidence>
<dbReference type="NCBIfam" id="TIGR00154">
    <property type="entry name" value="ispE"/>
    <property type="match status" value="1"/>
</dbReference>
<dbReference type="RefSeq" id="WP_087141497.1">
    <property type="nucleotide sequence ID" value="NZ_FUIE01000079.1"/>
</dbReference>
<comment type="function">
    <text evidence="10">Catalyzes the phosphorylation of the position 2 hydroxy group of 4-diphosphocytidyl-2C-methyl-D-erythritol.</text>
</comment>
<evidence type="ECO:0000256" key="8">
    <source>
        <dbReference type="ARBA" id="ARBA00023229"/>
    </source>
</evidence>
<evidence type="ECO:0000256" key="4">
    <source>
        <dbReference type="ARBA" id="ARBA00022679"/>
    </source>
</evidence>
<dbReference type="GO" id="GO:0019288">
    <property type="term" value="P:isopentenyl diphosphate biosynthetic process, methylerythritol 4-phosphate pathway"/>
    <property type="evidence" value="ECO:0007669"/>
    <property type="project" value="UniProtKB-UniRule"/>
</dbReference>
<dbReference type="PANTHER" id="PTHR43527:SF2">
    <property type="entry name" value="4-DIPHOSPHOCYTIDYL-2-C-METHYL-D-ERYTHRITOL KINASE, CHLOROPLASTIC"/>
    <property type="match status" value="1"/>
</dbReference>
<keyword evidence="8 10" id="KW-0414">Isoprene biosynthesis</keyword>
<sequence>MSVSDALSGLAPAKINLLLHVGPVQADGYHPLVSLAAFADVGDRVTVRRVEALSLMVEGPFSAGLDGEGDNLILKALRALGGAAGIGDPPVAVTLDKRLPIAAGLGGGSADAGTALRLTARLLGLDLTEGELERLALAAGADGPMCLRARPAWASGVGEVLEDEPRLPTLHGVLLNPGLPSPTGAVYRAYDAAPAGASDRPSGPADWSVSSVIDWLSAQRNDLEAPALAVTPGIEGALAAMRAAPGCRLTRMSGSGATVFGLFDDRAAAIEAAFALDRPGWWSRPVVLGAPDIEPRAVI</sequence>
<feature type="domain" description="GHMP kinase C-terminal" evidence="12">
    <location>
        <begin position="219"/>
        <end position="277"/>
    </location>
</feature>
<evidence type="ECO:0000256" key="5">
    <source>
        <dbReference type="ARBA" id="ARBA00022741"/>
    </source>
</evidence>
<feature type="active site" evidence="10">
    <location>
        <position position="14"/>
    </location>
</feature>
<dbReference type="GO" id="GO:0050515">
    <property type="term" value="F:4-(cytidine 5'-diphospho)-2-C-methyl-D-erythritol kinase activity"/>
    <property type="evidence" value="ECO:0007669"/>
    <property type="project" value="UniProtKB-UniRule"/>
</dbReference>
<evidence type="ECO:0000313" key="13">
    <source>
        <dbReference type="EMBL" id="SJM68717.1"/>
    </source>
</evidence>
<comment type="similarity">
    <text evidence="1 10">Belongs to the GHMP kinase family. IspE subfamily.</text>
</comment>
<feature type="domain" description="GHMP kinase N-terminal" evidence="11">
    <location>
        <begin position="71"/>
        <end position="142"/>
    </location>
</feature>
<comment type="pathway">
    <text evidence="10">Isoprenoid biosynthesis; isopentenyl diphosphate biosynthesis via DXP pathway; isopentenyl diphosphate from 1-deoxy-D-xylulose 5-phosphate: step 3/6.</text>
</comment>
<dbReference type="HAMAP" id="MF_00061">
    <property type="entry name" value="IspE"/>
    <property type="match status" value="1"/>
</dbReference>
<evidence type="ECO:0000256" key="7">
    <source>
        <dbReference type="ARBA" id="ARBA00022840"/>
    </source>
</evidence>
<evidence type="ECO:0000256" key="3">
    <source>
        <dbReference type="ARBA" id="ARBA00017473"/>
    </source>
</evidence>
<dbReference type="EC" id="2.7.1.148" evidence="2 10"/>
<feature type="active site" evidence="10">
    <location>
        <position position="142"/>
    </location>
</feature>
<dbReference type="InterPro" id="IPR013750">
    <property type="entry name" value="GHMP_kinase_C_dom"/>
</dbReference>
<accession>A0A1R4GKG3</accession>
<dbReference type="SUPFAM" id="SSF54211">
    <property type="entry name" value="Ribosomal protein S5 domain 2-like"/>
    <property type="match status" value="1"/>
</dbReference>
<dbReference type="InterPro" id="IPR006204">
    <property type="entry name" value="GHMP_kinase_N_dom"/>
</dbReference>
<dbReference type="Proteomes" id="UP000195766">
    <property type="component" value="Unassembled WGS sequence"/>
</dbReference>
<dbReference type="PANTHER" id="PTHR43527">
    <property type="entry name" value="4-DIPHOSPHOCYTIDYL-2-C-METHYL-D-ERYTHRITOL KINASE, CHLOROPLASTIC"/>
    <property type="match status" value="1"/>
</dbReference>
<comment type="catalytic activity">
    <reaction evidence="10">
        <text>4-CDP-2-C-methyl-D-erythritol + ATP = 4-CDP-2-C-methyl-D-erythritol 2-phosphate + ADP + H(+)</text>
        <dbReference type="Rhea" id="RHEA:18437"/>
        <dbReference type="ChEBI" id="CHEBI:15378"/>
        <dbReference type="ChEBI" id="CHEBI:30616"/>
        <dbReference type="ChEBI" id="CHEBI:57823"/>
        <dbReference type="ChEBI" id="CHEBI:57919"/>
        <dbReference type="ChEBI" id="CHEBI:456216"/>
        <dbReference type="EC" id="2.7.1.148"/>
    </reaction>
</comment>
<keyword evidence="4 10" id="KW-0808">Transferase</keyword>
<dbReference type="AlphaFoldDB" id="A0A1R4GKG3"/>
<proteinExistence type="inferred from homology"/>
<dbReference type="NCBIfam" id="NF011202">
    <property type="entry name" value="PRK14608.1"/>
    <property type="match status" value="1"/>
</dbReference>
<evidence type="ECO:0000256" key="1">
    <source>
        <dbReference type="ARBA" id="ARBA00009684"/>
    </source>
</evidence>
<keyword evidence="5 10" id="KW-0547">Nucleotide-binding</keyword>
<dbReference type="UniPathway" id="UPA00056">
    <property type="reaction ID" value="UER00094"/>
</dbReference>
<feature type="binding site" evidence="10">
    <location>
        <begin position="100"/>
        <end position="110"/>
    </location>
    <ligand>
        <name>ATP</name>
        <dbReference type="ChEBI" id="CHEBI:30616"/>
    </ligand>
</feature>
<gene>
    <name evidence="10" type="primary">ispE</name>
    <name evidence="13" type="ORF">FM111_13540</name>
</gene>